<dbReference type="GO" id="GO:0008684">
    <property type="term" value="F:2-oxopent-4-enoate hydratase activity"/>
    <property type="evidence" value="ECO:0007669"/>
    <property type="project" value="TreeGrafter"/>
</dbReference>
<dbReference type="InterPro" id="IPR050772">
    <property type="entry name" value="Hydratase-Decarb/MhpD_sf"/>
</dbReference>
<comment type="caution">
    <text evidence="1">The sequence shown here is derived from an EMBL/GenBank/DDBJ whole genome shotgun (WGS) entry which is preliminary data.</text>
</comment>
<name>A0A0D1JFA2_9LACO</name>
<accession>A0A0D1JFA2</accession>
<dbReference type="PANTHER" id="PTHR30143">
    <property type="entry name" value="ACID HYDRATASE"/>
    <property type="match status" value="1"/>
</dbReference>
<dbReference type="GO" id="GO:0005737">
    <property type="term" value="C:cytoplasm"/>
    <property type="evidence" value="ECO:0007669"/>
    <property type="project" value="TreeGrafter"/>
</dbReference>
<proteinExistence type="predicted"/>
<keyword evidence="1" id="KW-0456">Lyase</keyword>
<sequence length="259" mass="27627">MTQTSNDLQAALQVAYTAEKLVPTEWEGSVACENDGYDVQRHTLANLGLATSGYKVSLTSPETQAMFGATTPLYGRTLQRTTYQAPLTLSLTDFNEPLIEVELLFTALTDLDPSLTDRELLDAVTVAGAAELPDARFSNWFPKLSHHLVVADNAVSGAVVHGAATPGTDFAVAELADVNTELRADNVVERTGNSSAVLGNPLNALRWLVNKLATTGNGVKAGEVVSSGTFFTPPFLHASTYAVTFNHPLIADLTFTVTE</sequence>
<dbReference type="InterPro" id="IPR036663">
    <property type="entry name" value="Fumarylacetoacetase_C_sf"/>
</dbReference>
<dbReference type="PANTHER" id="PTHR30143:SF0">
    <property type="entry name" value="2-KETO-4-PENTENOATE HYDRATASE"/>
    <property type="match status" value="1"/>
</dbReference>
<reference evidence="1 2" key="1">
    <citation type="journal article" date="2015" name="Microbiology (Mosc.)">
        <title>Genomics of the Weissella cibaria species with an examination of its metabolic traits.</title>
        <authorList>
            <person name="Lynch K.M."/>
            <person name="Lucid A."/>
            <person name="Arendt E.K."/>
            <person name="Sleator R.D."/>
            <person name="Lucey B."/>
            <person name="Coffey A."/>
        </authorList>
    </citation>
    <scope>NUCLEOTIDE SEQUENCE [LARGE SCALE GENOMIC DNA]</scope>
    <source>
        <strain evidence="1 2">AB3b</strain>
    </source>
</reference>
<dbReference type="AlphaFoldDB" id="A0A0D1JFA2"/>
<evidence type="ECO:0000313" key="2">
    <source>
        <dbReference type="Proteomes" id="UP000032289"/>
    </source>
</evidence>
<dbReference type="SUPFAM" id="SSF56529">
    <property type="entry name" value="FAH"/>
    <property type="match status" value="1"/>
</dbReference>
<dbReference type="EMBL" id="JWHT01000065">
    <property type="protein sequence ID" value="KIU20103.1"/>
    <property type="molecule type" value="Genomic_DNA"/>
</dbReference>
<protein>
    <submittedName>
        <fullName evidence="1">TesE protein</fullName>
        <ecNumber evidence="1">4.2.1.132</ecNumber>
    </submittedName>
</protein>
<dbReference type="Gene3D" id="3.90.850.10">
    <property type="entry name" value="Fumarylacetoacetase-like, C-terminal domain"/>
    <property type="match status" value="1"/>
</dbReference>
<dbReference type="EC" id="4.2.1.132" evidence="1"/>
<dbReference type="PATRIC" id="fig|137591.24.peg.2231"/>
<organism evidence="1 2">
    <name type="scientific">Weissella cibaria</name>
    <dbReference type="NCBI Taxonomy" id="137591"/>
    <lineage>
        <taxon>Bacteria</taxon>
        <taxon>Bacillati</taxon>
        <taxon>Bacillota</taxon>
        <taxon>Bacilli</taxon>
        <taxon>Lactobacillales</taxon>
        <taxon>Lactobacillaceae</taxon>
        <taxon>Weissella</taxon>
    </lineage>
</organism>
<dbReference type="GO" id="GO:0034856">
    <property type="term" value="F:2-hydroxyhexa-2,4-dienoate hydratase activity"/>
    <property type="evidence" value="ECO:0007669"/>
    <property type="project" value="UniProtKB-EC"/>
</dbReference>
<gene>
    <name evidence="1" type="primary">tesE</name>
    <name evidence="1" type="ORF">ab3b_02280</name>
</gene>
<dbReference type="RefSeq" id="WP_043941947.1">
    <property type="nucleotide sequence ID" value="NZ_JAAXMH010000003.1"/>
</dbReference>
<dbReference type="Proteomes" id="UP000032289">
    <property type="component" value="Unassembled WGS sequence"/>
</dbReference>
<evidence type="ECO:0000313" key="1">
    <source>
        <dbReference type="EMBL" id="KIU20103.1"/>
    </source>
</evidence>